<dbReference type="AlphaFoldDB" id="A0A518EZW0"/>
<keyword evidence="3" id="KW-1185">Reference proteome</keyword>
<evidence type="ECO:0000256" key="1">
    <source>
        <dbReference type="SAM" id="MobiDB-lite"/>
    </source>
</evidence>
<gene>
    <name evidence="2" type="ORF">Poly30_51830</name>
</gene>
<name>A0A518EZW0_9BACT</name>
<protein>
    <submittedName>
        <fullName evidence="2">Uncharacterized protein</fullName>
    </submittedName>
</protein>
<dbReference type="RefSeq" id="WP_145204310.1">
    <property type="nucleotide sequence ID" value="NZ_CP036434.1"/>
</dbReference>
<reference evidence="2 3" key="1">
    <citation type="submission" date="2019-02" db="EMBL/GenBank/DDBJ databases">
        <title>Deep-cultivation of Planctomycetes and their phenomic and genomic characterization uncovers novel biology.</title>
        <authorList>
            <person name="Wiegand S."/>
            <person name="Jogler M."/>
            <person name="Boedeker C."/>
            <person name="Pinto D."/>
            <person name="Vollmers J."/>
            <person name="Rivas-Marin E."/>
            <person name="Kohn T."/>
            <person name="Peeters S.H."/>
            <person name="Heuer A."/>
            <person name="Rast P."/>
            <person name="Oberbeckmann S."/>
            <person name="Bunk B."/>
            <person name="Jeske O."/>
            <person name="Meyerdierks A."/>
            <person name="Storesund J.E."/>
            <person name="Kallscheuer N."/>
            <person name="Luecker S."/>
            <person name="Lage O.M."/>
            <person name="Pohl T."/>
            <person name="Merkel B.J."/>
            <person name="Hornburger P."/>
            <person name="Mueller R.-W."/>
            <person name="Bruemmer F."/>
            <person name="Labrenz M."/>
            <person name="Spormann A.M."/>
            <person name="Op den Camp H."/>
            <person name="Overmann J."/>
            <person name="Amann R."/>
            <person name="Jetten M.S.M."/>
            <person name="Mascher T."/>
            <person name="Medema M.H."/>
            <person name="Devos D.P."/>
            <person name="Kaster A.-K."/>
            <person name="Ovreas L."/>
            <person name="Rohde M."/>
            <person name="Galperin M.Y."/>
            <person name="Jogler C."/>
        </authorList>
    </citation>
    <scope>NUCLEOTIDE SEQUENCE [LARGE SCALE GENOMIC DNA]</scope>
    <source>
        <strain evidence="2 3">Poly30</strain>
    </source>
</reference>
<organism evidence="2 3">
    <name type="scientific">Saltatorellus ferox</name>
    <dbReference type="NCBI Taxonomy" id="2528018"/>
    <lineage>
        <taxon>Bacteria</taxon>
        <taxon>Pseudomonadati</taxon>
        <taxon>Planctomycetota</taxon>
        <taxon>Planctomycetia</taxon>
        <taxon>Planctomycetia incertae sedis</taxon>
        <taxon>Saltatorellus</taxon>
    </lineage>
</organism>
<accession>A0A518EZW0</accession>
<evidence type="ECO:0000313" key="3">
    <source>
        <dbReference type="Proteomes" id="UP000320390"/>
    </source>
</evidence>
<dbReference type="EMBL" id="CP036434">
    <property type="protein sequence ID" value="QDV09625.1"/>
    <property type="molecule type" value="Genomic_DNA"/>
</dbReference>
<feature type="region of interest" description="Disordered" evidence="1">
    <location>
        <begin position="42"/>
        <end position="67"/>
    </location>
</feature>
<sequence length="67" mass="7457">MNTTKRAPAAWAEQATERLLDLATMAIAVLYWQICDSDDRAAMERARTTEGSPAPQPNRSRHSASIR</sequence>
<dbReference type="Proteomes" id="UP000320390">
    <property type="component" value="Chromosome"/>
</dbReference>
<proteinExistence type="predicted"/>
<evidence type="ECO:0000313" key="2">
    <source>
        <dbReference type="EMBL" id="QDV09625.1"/>
    </source>
</evidence>